<dbReference type="Gene3D" id="2.30.250.10">
    <property type="entry name" value="Aminopeptidase i, Domain 2"/>
    <property type="match status" value="1"/>
</dbReference>
<evidence type="ECO:0000313" key="11">
    <source>
        <dbReference type="EMBL" id="QJC22364.1"/>
    </source>
</evidence>
<gene>
    <name evidence="11" type="ORF">HC352_07465</name>
</gene>
<accession>A0A6H2EMR6</accession>
<dbReference type="AlphaFoldDB" id="A0A6H2EMR6"/>
<comment type="cofactor">
    <cofactor evidence="1 10">
        <name>Zn(2+)</name>
        <dbReference type="ChEBI" id="CHEBI:29105"/>
    </cofactor>
</comment>
<dbReference type="Pfam" id="PF02127">
    <property type="entry name" value="Peptidase_M18"/>
    <property type="match status" value="1"/>
</dbReference>
<dbReference type="KEGG" id="arca:HC352_07465"/>
<evidence type="ECO:0000256" key="1">
    <source>
        <dbReference type="ARBA" id="ARBA00001947"/>
    </source>
</evidence>
<dbReference type="Proteomes" id="UP000502298">
    <property type="component" value="Chromosome"/>
</dbReference>
<dbReference type="GO" id="GO:0008237">
    <property type="term" value="F:metallopeptidase activity"/>
    <property type="evidence" value="ECO:0007669"/>
    <property type="project" value="UniProtKB-KW"/>
</dbReference>
<comment type="similarity">
    <text evidence="2 9">Belongs to the peptidase M18 family.</text>
</comment>
<dbReference type="InterPro" id="IPR023358">
    <property type="entry name" value="Peptidase_M18_dom2"/>
</dbReference>
<dbReference type="SUPFAM" id="SSF101821">
    <property type="entry name" value="Aminopeptidase/glucanase lid domain"/>
    <property type="match status" value="1"/>
</dbReference>
<organism evidence="11 12">
    <name type="scientific">Arcanobacterium buesumense</name>
    <dbReference type="NCBI Taxonomy" id="2722751"/>
    <lineage>
        <taxon>Bacteria</taxon>
        <taxon>Bacillati</taxon>
        <taxon>Actinomycetota</taxon>
        <taxon>Actinomycetes</taxon>
        <taxon>Actinomycetales</taxon>
        <taxon>Actinomycetaceae</taxon>
        <taxon>Arcanobacterium</taxon>
    </lineage>
</organism>
<evidence type="ECO:0000256" key="5">
    <source>
        <dbReference type="ARBA" id="ARBA00022723"/>
    </source>
</evidence>
<dbReference type="NCBIfam" id="NF002759">
    <property type="entry name" value="PRK02813.1"/>
    <property type="match status" value="1"/>
</dbReference>
<evidence type="ECO:0000256" key="7">
    <source>
        <dbReference type="ARBA" id="ARBA00022833"/>
    </source>
</evidence>
<dbReference type="SUPFAM" id="SSF53187">
    <property type="entry name" value="Zn-dependent exopeptidases"/>
    <property type="match status" value="1"/>
</dbReference>
<dbReference type="Gene3D" id="3.40.630.10">
    <property type="entry name" value="Zn peptidases"/>
    <property type="match status" value="1"/>
</dbReference>
<sequence>MNYLDRFTPLTYAQAFGDFITQSPTSYHAAENVAHQLTEAGFTRVDQHDQWSNATRAVMVVSGAVIAWQLPEKFSLQSGARIIGSHTDSPSFKIKPVATSTAAGYSQVNVEVYGGPLLNSWLNRDLGIAGQIVTTDGERHLVKTDALMTIPQLAPHLDRSQNDELKLSRQLDYHPIWAVSEADVMAHVCVSDGIDPASVAGADLYAYDTAPYRIYGGADGEDFFCAGRQDNLTSVFASLQAFLSVAEDGGQTDDVLVFVAFDHEEVGSGTPTGASGPILESTLRRIVAASPIAGDEGYWRFIAQSSCISADAGHAVNPNKMDKHDPAHHPILGGGPLLKINAQQRYATDAIGSATWLRAAHQAGVSTQEFVSNNDVPCGTTIGPLTATRFGMTTVDVGVAMLSMHSVREITNPADLLGMARILEAYWMGA</sequence>
<keyword evidence="6 9" id="KW-0378">Hydrolase</keyword>
<keyword evidence="8 9" id="KW-0482">Metalloprotease</keyword>
<evidence type="ECO:0000256" key="4">
    <source>
        <dbReference type="ARBA" id="ARBA00022670"/>
    </source>
</evidence>
<dbReference type="PANTHER" id="PTHR28570">
    <property type="entry name" value="ASPARTYL AMINOPEPTIDASE"/>
    <property type="match status" value="1"/>
</dbReference>
<keyword evidence="7 9" id="KW-0862">Zinc</keyword>
<dbReference type="InterPro" id="IPR001948">
    <property type="entry name" value="Peptidase_M18"/>
</dbReference>
<evidence type="ECO:0000256" key="9">
    <source>
        <dbReference type="RuleBase" id="RU004386"/>
    </source>
</evidence>
<dbReference type="GO" id="GO:0005737">
    <property type="term" value="C:cytoplasm"/>
    <property type="evidence" value="ECO:0007669"/>
    <property type="project" value="UniProtKB-ARBA"/>
</dbReference>
<evidence type="ECO:0000256" key="6">
    <source>
        <dbReference type="ARBA" id="ARBA00022801"/>
    </source>
</evidence>
<dbReference type="PRINTS" id="PR00932">
    <property type="entry name" value="AMINO1PTASE"/>
</dbReference>
<dbReference type="GO" id="GO:0006508">
    <property type="term" value="P:proteolysis"/>
    <property type="evidence" value="ECO:0007669"/>
    <property type="project" value="UniProtKB-KW"/>
</dbReference>
<evidence type="ECO:0000256" key="2">
    <source>
        <dbReference type="ARBA" id="ARBA00008290"/>
    </source>
</evidence>
<dbReference type="EC" id="3.4.11.-" evidence="10"/>
<dbReference type="GO" id="GO:0008270">
    <property type="term" value="F:zinc ion binding"/>
    <property type="evidence" value="ECO:0007669"/>
    <property type="project" value="InterPro"/>
</dbReference>
<dbReference type="PANTHER" id="PTHR28570:SF3">
    <property type="entry name" value="ASPARTYL AMINOPEPTIDASE"/>
    <property type="match status" value="1"/>
</dbReference>
<protein>
    <recommendedName>
        <fullName evidence="10">M18 family aminopeptidase</fullName>
        <ecNumber evidence="10">3.4.11.-</ecNumber>
    </recommendedName>
</protein>
<dbReference type="GO" id="GO:0004177">
    <property type="term" value="F:aminopeptidase activity"/>
    <property type="evidence" value="ECO:0007669"/>
    <property type="project" value="UniProtKB-KW"/>
</dbReference>
<dbReference type="RefSeq" id="WP_168918286.1">
    <property type="nucleotide sequence ID" value="NZ_CP050804.1"/>
</dbReference>
<evidence type="ECO:0000256" key="3">
    <source>
        <dbReference type="ARBA" id="ARBA00022438"/>
    </source>
</evidence>
<keyword evidence="5 9" id="KW-0479">Metal-binding</keyword>
<keyword evidence="4 9" id="KW-0645">Protease</keyword>
<keyword evidence="12" id="KW-1185">Reference proteome</keyword>
<evidence type="ECO:0000256" key="10">
    <source>
        <dbReference type="RuleBase" id="RU004387"/>
    </source>
</evidence>
<reference evidence="11 12" key="1">
    <citation type="submission" date="2020-03" db="EMBL/GenBank/DDBJ databases">
        <title>Complete genome of Arcanobacterium buesumensis sp. nov. strain 2701.</title>
        <authorList>
            <person name="Borowiak M."/>
            <person name="Alssahen M."/>
            <person name="Laemmler C."/>
            <person name="Malorny B."/>
            <person name="Hassan A."/>
            <person name="Prenger-Berninghoff E."/>
            <person name="Ploetz M."/>
            <person name="Abdulmawjood A."/>
        </authorList>
    </citation>
    <scope>NUCLEOTIDE SEQUENCE [LARGE SCALE GENOMIC DNA]</scope>
    <source>
        <strain evidence="11 12">2701</strain>
    </source>
</reference>
<proteinExistence type="inferred from homology"/>
<evidence type="ECO:0000256" key="8">
    <source>
        <dbReference type="ARBA" id="ARBA00023049"/>
    </source>
</evidence>
<name>A0A6H2EMR6_9ACTO</name>
<evidence type="ECO:0000313" key="12">
    <source>
        <dbReference type="Proteomes" id="UP000502298"/>
    </source>
</evidence>
<dbReference type="EMBL" id="CP050804">
    <property type="protein sequence ID" value="QJC22364.1"/>
    <property type="molecule type" value="Genomic_DNA"/>
</dbReference>
<keyword evidence="3 9" id="KW-0031">Aminopeptidase</keyword>